<accession>A0A5C3N0U8</accession>
<reference evidence="1 2" key="1">
    <citation type="journal article" date="2019" name="Nat. Ecol. Evol.">
        <title>Megaphylogeny resolves global patterns of mushroom evolution.</title>
        <authorList>
            <person name="Varga T."/>
            <person name="Krizsan K."/>
            <person name="Foldi C."/>
            <person name="Dima B."/>
            <person name="Sanchez-Garcia M."/>
            <person name="Sanchez-Ramirez S."/>
            <person name="Szollosi G.J."/>
            <person name="Szarkandi J.G."/>
            <person name="Papp V."/>
            <person name="Albert L."/>
            <person name="Andreopoulos W."/>
            <person name="Angelini C."/>
            <person name="Antonin V."/>
            <person name="Barry K.W."/>
            <person name="Bougher N.L."/>
            <person name="Buchanan P."/>
            <person name="Buyck B."/>
            <person name="Bense V."/>
            <person name="Catcheside P."/>
            <person name="Chovatia M."/>
            <person name="Cooper J."/>
            <person name="Damon W."/>
            <person name="Desjardin D."/>
            <person name="Finy P."/>
            <person name="Geml J."/>
            <person name="Haridas S."/>
            <person name="Hughes K."/>
            <person name="Justo A."/>
            <person name="Karasinski D."/>
            <person name="Kautmanova I."/>
            <person name="Kiss B."/>
            <person name="Kocsube S."/>
            <person name="Kotiranta H."/>
            <person name="LaButti K.M."/>
            <person name="Lechner B.E."/>
            <person name="Liimatainen K."/>
            <person name="Lipzen A."/>
            <person name="Lukacs Z."/>
            <person name="Mihaltcheva S."/>
            <person name="Morgado L.N."/>
            <person name="Niskanen T."/>
            <person name="Noordeloos M.E."/>
            <person name="Ohm R.A."/>
            <person name="Ortiz-Santana B."/>
            <person name="Ovrebo C."/>
            <person name="Racz N."/>
            <person name="Riley R."/>
            <person name="Savchenko A."/>
            <person name="Shiryaev A."/>
            <person name="Soop K."/>
            <person name="Spirin V."/>
            <person name="Szebenyi C."/>
            <person name="Tomsovsky M."/>
            <person name="Tulloss R.E."/>
            <person name="Uehling J."/>
            <person name="Grigoriev I.V."/>
            <person name="Vagvolgyi C."/>
            <person name="Papp T."/>
            <person name="Martin F.M."/>
            <person name="Miettinen O."/>
            <person name="Hibbett D.S."/>
            <person name="Nagy L.G."/>
        </authorList>
    </citation>
    <scope>NUCLEOTIDE SEQUENCE [LARGE SCALE GENOMIC DNA]</scope>
    <source>
        <strain evidence="1 2">OMC1185</strain>
    </source>
</reference>
<name>A0A5C3N0U8_9AGAM</name>
<gene>
    <name evidence="1" type="ORF">OE88DRAFT_283961</name>
</gene>
<organism evidence="1 2">
    <name type="scientific">Heliocybe sulcata</name>
    <dbReference type="NCBI Taxonomy" id="5364"/>
    <lineage>
        <taxon>Eukaryota</taxon>
        <taxon>Fungi</taxon>
        <taxon>Dikarya</taxon>
        <taxon>Basidiomycota</taxon>
        <taxon>Agaricomycotina</taxon>
        <taxon>Agaricomycetes</taxon>
        <taxon>Gloeophyllales</taxon>
        <taxon>Gloeophyllaceae</taxon>
        <taxon>Heliocybe</taxon>
    </lineage>
</organism>
<sequence length="168" mass="18493">MDAQGTPSAGVRRATPRPVRSHSFMGADVCSAVRLWAVEAGLVDIHAVPAIRQEPSRCGLSSSPLDTATLRSAAPEDREAENHSREFREGIECWGPGAYLRLTPRSAMPGMPSGTVLALEAFANVPKCRHHFLVRKTLHRRKQIRNRMPLVSPAENPDMLLFLSQYAV</sequence>
<protein>
    <submittedName>
        <fullName evidence="1">Uncharacterized protein</fullName>
    </submittedName>
</protein>
<evidence type="ECO:0000313" key="1">
    <source>
        <dbReference type="EMBL" id="TFK50672.1"/>
    </source>
</evidence>
<dbReference type="EMBL" id="ML213513">
    <property type="protein sequence ID" value="TFK50672.1"/>
    <property type="molecule type" value="Genomic_DNA"/>
</dbReference>
<proteinExistence type="predicted"/>
<keyword evidence="2" id="KW-1185">Reference proteome</keyword>
<dbReference type="AlphaFoldDB" id="A0A5C3N0U8"/>
<dbReference type="Proteomes" id="UP000305948">
    <property type="component" value="Unassembled WGS sequence"/>
</dbReference>
<evidence type="ECO:0000313" key="2">
    <source>
        <dbReference type="Proteomes" id="UP000305948"/>
    </source>
</evidence>